<protein>
    <submittedName>
        <fullName evidence="1">Uncharacterized protein</fullName>
    </submittedName>
</protein>
<comment type="caution">
    <text evidence="1">The sequence shown here is derived from an EMBL/GenBank/DDBJ whole genome shotgun (WGS) entry which is preliminary data.</text>
</comment>
<gene>
    <name evidence="1" type="ORF">HAX54_027461</name>
</gene>
<name>A0ABS8S8V1_DATST</name>
<evidence type="ECO:0000313" key="2">
    <source>
        <dbReference type="Proteomes" id="UP000823775"/>
    </source>
</evidence>
<feature type="non-terminal residue" evidence="1">
    <location>
        <position position="1"/>
    </location>
</feature>
<dbReference type="Proteomes" id="UP000823775">
    <property type="component" value="Unassembled WGS sequence"/>
</dbReference>
<accession>A0ABS8S8V1</accession>
<organism evidence="1 2">
    <name type="scientific">Datura stramonium</name>
    <name type="common">Jimsonweed</name>
    <name type="synonym">Common thornapple</name>
    <dbReference type="NCBI Taxonomy" id="4076"/>
    <lineage>
        <taxon>Eukaryota</taxon>
        <taxon>Viridiplantae</taxon>
        <taxon>Streptophyta</taxon>
        <taxon>Embryophyta</taxon>
        <taxon>Tracheophyta</taxon>
        <taxon>Spermatophyta</taxon>
        <taxon>Magnoliopsida</taxon>
        <taxon>eudicotyledons</taxon>
        <taxon>Gunneridae</taxon>
        <taxon>Pentapetalae</taxon>
        <taxon>asterids</taxon>
        <taxon>lamiids</taxon>
        <taxon>Solanales</taxon>
        <taxon>Solanaceae</taxon>
        <taxon>Solanoideae</taxon>
        <taxon>Datureae</taxon>
        <taxon>Datura</taxon>
    </lineage>
</organism>
<dbReference type="EMBL" id="JACEIK010000333">
    <property type="protein sequence ID" value="MCD7455249.1"/>
    <property type="molecule type" value="Genomic_DNA"/>
</dbReference>
<keyword evidence="2" id="KW-1185">Reference proteome</keyword>
<reference evidence="1 2" key="1">
    <citation type="journal article" date="2021" name="BMC Genomics">
        <title>Datura genome reveals duplications of psychoactive alkaloid biosynthetic genes and high mutation rate following tissue culture.</title>
        <authorList>
            <person name="Rajewski A."/>
            <person name="Carter-House D."/>
            <person name="Stajich J."/>
            <person name="Litt A."/>
        </authorList>
    </citation>
    <scope>NUCLEOTIDE SEQUENCE [LARGE SCALE GENOMIC DNA]</scope>
    <source>
        <strain evidence="1">AR-01</strain>
    </source>
</reference>
<sequence>VKIQQIHLDFDDGCSKLKYGKLPAKSVCWSFVPRWILVALNNMPYCLDRKIKFGRHKIVDFRDSNVQRRRFGRGLDDA</sequence>
<proteinExistence type="predicted"/>
<evidence type="ECO:0000313" key="1">
    <source>
        <dbReference type="EMBL" id="MCD7455249.1"/>
    </source>
</evidence>